<proteinExistence type="predicted"/>
<gene>
    <name evidence="2" type="ORF">G3I29_03960</name>
</gene>
<dbReference type="Proteomes" id="UP000471293">
    <property type="component" value="Unassembled WGS sequence"/>
</dbReference>
<dbReference type="AlphaFoldDB" id="A0A6N9TT85"/>
<feature type="region of interest" description="Disordered" evidence="1">
    <location>
        <begin position="163"/>
        <end position="200"/>
    </location>
</feature>
<evidence type="ECO:0000313" key="3">
    <source>
        <dbReference type="Proteomes" id="UP000471293"/>
    </source>
</evidence>
<evidence type="ECO:0000313" key="2">
    <source>
        <dbReference type="EMBL" id="NEA14700.1"/>
    </source>
</evidence>
<sequence length="200" mass="22095">MYESRRPEADLVREAAPRAERALAWLEARDEVEQPFHDSLDGLPNERDDRMARMGDLLQATAQGLGVRAAAVWAGVPERLVQQWLAHDEEFASAVRAAATLAAANGLEPGGRRTPAVIRVVILAMSRGESWNTAAEIAGITGSGLRQMWRSSPMLVALVDRARRARPRGPRSYVPPSYRPRKPGSTAPTHGYRLMRRDHS</sequence>
<protein>
    <submittedName>
        <fullName evidence="2">Uncharacterized protein</fullName>
    </submittedName>
</protein>
<reference evidence="2 3" key="1">
    <citation type="submission" date="2020-01" db="EMBL/GenBank/DDBJ databases">
        <title>Insect and environment-associated Actinomycetes.</title>
        <authorList>
            <person name="Currrie C."/>
            <person name="Chevrette M."/>
            <person name="Carlson C."/>
            <person name="Stubbendieck R."/>
            <person name="Wendt-Pienkowski E."/>
        </authorList>
    </citation>
    <scope>NUCLEOTIDE SEQUENCE [LARGE SCALE GENOMIC DNA]</scope>
    <source>
        <strain evidence="2 3">SID11342</strain>
    </source>
</reference>
<dbReference type="EMBL" id="JAAGLQ010000077">
    <property type="protein sequence ID" value="NEA14700.1"/>
    <property type="molecule type" value="Genomic_DNA"/>
</dbReference>
<organism evidence="2 3">
    <name type="scientific">Streptomyces halstedii</name>
    <dbReference type="NCBI Taxonomy" id="1944"/>
    <lineage>
        <taxon>Bacteria</taxon>
        <taxon>Bacillati</taxon>
        <taxon>Actinomycetota</taxon>
        <taxon>Actinomycetes</taxon>
        <taxon>Kitasatosporales</taxon>
        <taxon>Streptomycetaceae</taxon>
        <taxon>Streptomyces</taxon>
    </lineage>
</organism>
<comment type="caution">
    <text evidence="2">The sequence shown here is derived from an EMBL/GenBank/DDBJ whole genome shotgun (WGS) entry which is preliminary data.</text>
</comment>
<accession>A0A6N9TT85</accession>
<name>A0A6N9TT85_STRHA</name>
<evidence type="ECO:0000256" key="1">
    <source>
        <dbReference type="SAM" id="MobiDB-lite"/>
    </source>
</evidence>
<dbReference type="RefSeq" id="WP_164342461.1">
    <property type="nucleotide sequence ID" value="NZ_JAAGLQ010000077.1"/>
</dbReference>